<organism evidence="5 6">
    <name type="scientific">Lignipirellula cremea</name>
    <dbReference type="NCBI Taxonomy" id="2528010"/>
    <lineage>
        <taxon>Bacteria</taxon>
        <taxon>Pseudomonadati</taxon>
        <taxon>Planctomycetota</taxon>
        <taxon>Planctomycetia</taxon>
        <taxon>Pirellulales</taxon>
        <taxon>Pirellulaceae</taxon>
        <taxon>Lignipirellula</taxon>
    </lineage>
</organism>
<reference evidence="5 6" key="1">
    <citation type="submission" date="2019-02" db="EMBL/GenBank/DDBJ databases">
        <title>Deep-cultivation of Planctomycetes and their phenomic and genomic characterization uncovers novel biology.</title>
        <authorList>
            <person name="Wiegand S."/>
            <person name="Jogler M."/>
            <person name="Boedeker C."/>
            <person name="Pinto D."/>
            <person name="Vollmers J."/>
            <person name="Rivas-Marin E."/>
            <person name="Kohn T."/>
            <person name="Peeters S.H."/>
            <person name="Heuer A."/>
            <person name="Rast P."/>
            <person name="Oberbeckmann S."/>
            <person name="Bunk B."/>
            <person name="Jeske O."/>
            <person name="Meyerdierks A."/>
            <person name="Storesund J.E."/>
            <person name="Kallscheuer N."/>
            <person name="Luecker S."/>
            <person name="Lage O.M."/>
            <person name="Pohl T."/>
            <person name="Merkel B.J."/>
            <person name="Hornburger P."/>
            <person name="Mueller R.-W."/>
            <person name="Bruemmer F."/>
            <person name="Labrenz M."/>
            <person name="Spormann A.M."/>
            <person name="Op den Camp H."/>
            <person name="Overmann J."/>
            <person name="Amann R."/>
            <person name="Jetten M.S.M."/>
            <person name="Mascher T."/>
            <person name="Medema M.H."/>
            <person name="Devos D.P."/>
            <person name="Kaster A.-K."/>
            <person name="Ovreas L."/>
            <person name="Rohde M."/>
            <person name="Galperin M.Y."/>
            <person name="Jogler C."/>
        </authorList>
    </citation>
    <scope>NUCLEOTIDE SEQUENCE [LARGE SCALE GENOMIC DNA]</scope>
    <source>
        <strain evidence="5 6">Pla85_3_4</strain>
    </source>
</reference>
<dbReference type="InterPro" id="IPR005181">
    <property type="entry name" value="SASA"/>
</dbReference>
<dbReference type="GO" id="GO:0016788">
    <property type="term" value="F:hydrolase activity, acting on ester bonds"/>
    <property type="evidence" value="ECO:0007669"/>
    <property type="project" value="UniProtKB-ARBA"/>
</dbReference>
<feature type="chain" id="PRO_5022239018" description="Sialate O-acetylesterase domain-containing protein" evidence="3">
    <location>
        <begin position="21"/>
        <end position="350"/>
    </location>
</feature>
<dbReference type="AlphaFoldDB" id="A0A518E430"/>
<accession>A0A518E430</accession>
<dbReference type="Proteomes" id="UP000317648">
    <property type="component" value="Chromosome"/>
</dbReference>
<dbReference type="PANTHER" id="PTHR31988:SF19">
    <property type="entry name" value="9-O-ACETYL-N-ACETYLNEURAMINIC ACID DEACETYLASE-RELATED"/>
    <property type="match status" value="1"/>
</dbReference>
<dbReference type="InterPro" id="IPR036514">
    <property type="entry name" value="SGNH_hydro_sf"/>
</dbReference>
<evidence type="ECO:0000256" key="3">
    <source>
        <dbReference type="SAM" id="SignalP"/>
    </source>
</evidence>
<protein>
    <recommendedName>
        <fullName evidence="4">Sialate O-acetylesterase domain-containing protein</fullName>
    </recommendedName>
</protein>
<sequence precursor="true">MRIPAVFLLLLASLVSSAVADVKEPVKVFILAGQSNMVGHGKTQDGLNPEYDPSQPQSATNRREIPGGIGGLAWAVNTMPETFGQNGTDPLVDGDGEWLVRDDVSVYSCIEVFKDKKNPGQLTEGHTQKGRHTVGFGKGSWNGPEYGFGHVVGNALEQDVLIIKVATGGTSLQTDWRSPTAVAKRGGEVGYMWPHMLRTVKHVLDNLGAEFPEYAGQDYEIAGFGWHQGWNDRTEKGVAEYEANLADLIKDVRGEFGNDLAFVVANTGIGGTEVAGVGLDLINAQGAVADYEKYPGHKGNVAVVDTRPMYRDKTESPSGFGYHWNHNGITHYEIGAGMGKGMIELLKSNE</sequence>
<proteinExistence type="predicted"/>
<keyword evidence="3" id="KW-0732">Signal</keyword>
<keyword evidence="1" id="KW-0378">Hydrolase</keyword>
<dbReference type="EMBL" id="CP036433">
    <property type="protein sequence ID" value="QDU98813.1"/>
    <property type="molecule type" value="Genomic_DNA"/>
</dbReference>
<feature type="signal peptide" evidence="3">
    <location>
        <begin position="1"/>
        <end position="20"/>
    </location>
</feature>
<dbReference type="OrthoDB" id="209830at2"/>
<dbReference type="RefSeq" id="WP_145058357.1">
    <property type="nucleotide sequence ID" value="NZ_CP036433.1"/>
</dbReference>
<gene>
    <name evidence="5" type="ORF">Pla8534_67240</name>
</gene>
<feature type="domain" description="Sialate O-acetylesterase" evidence="4">
    <location>
        <begin position="143"/>
        <end position="270"/>
    </location>
</feature>
<feature type="region of interest" description="Disordered" evidence="2">
    <location>
        <begin position="41"/>
        <end position="63"/>
    </location>
</feature>
<evidence type="ECO:0000256" key="2">
    <source>
        <dbReference type="SAM" id="MobiDB-lite"/>
    </source>
</evidence>
<evidence type="ECO:0000256" key="1">
    <source>
        <dbReference type="ARBA" id="ARBA00022801"/>
    </source>
</evidence>
<evidence type="ECO:0000313" key="5">
    <source>
        <dbReference type="EMBL" id="QDU98813.1"/>
    </source>
</evidence>
<dbReference type="Pfam" id="PF03629">
    <property type="entry name" value="SASA"/>
    <property type="match status" value="2"/>
</dbReference>
<keyword evidence="6" id="KW-1185">Reference proteome</keyword>
<dbReference type="Gene3D" id="3.40.50.1110">
    <property type="entry name" value="SGNH hydrolase"/>
    <property type="match status" value="1"/>
</dbReference>
<evidence type="ECO:0000313" key="6">
    <source>
        <dbReference type="Proteomes" id="UP000317648"/>
    </source>
</evidence>
<name>A0A518E430_9BACT</name>
<dbReference type="SUPFAM" id="SSF52266">
    <property type="entry name" value="SGNH hydrolase"/>
    <property type="match status" value="1"/>
</dbReference>
<dbReference type="KEGG" id="lcre:Pla8534_67240"/>
<feature type="domain" description="Sialate O-acetylesterase" evidence="4">
    <location>
        <begin position="26"/>
        <end position="65"/>
    </location>
</feature>
<dbReference type="PANTHER" id="PTHR31988">
    <property type="entry name" value="ESTERASE, PUTATIVE (DUF303)-RELATED"/>
    <property type="match status" value="1"/>
</dbReference>
<dbReference type="InterPro" id="IPR052940">
    <property type="entry name" value="Carb_Esterase_6"/>
</dbReference>
<evidence type="ECO:0000259" key="4">
    <source>
        <dbReference type="Pfam" id="PF03629"/>
    </source>
</evidence>